<proteinExistence type="inferred from homology"/>
<protein>
    <submittedName>
        <fullName evidence="7">Uncharacterized protein</fullName>
    </submittedName>
</protein>
<dbReference type="AlphaFoldDB" id="A0A0D7BPD5"/>
<evidence type="ECO:0000256" key="1">
    <source>
        <dbReference type="ARBA" id="ARBA00006192"/>
    </source>
</evidence>
<gene>
    <name evidence="7" type="ORF">CYLTODRAFT_369355</name>
</gene>
<reference evidence="7 8" key="1">
    <citation type="journal article" date="2015" name="Fungal Genet. Biol.">
        <title>Evolution of novel wood decay mechanisms in Agaricales revealed by the genome sequences of Fistulina hepatica and Cylindrobasidium torrendii.</title>
        <authorList>
            <person name="Floudas D."/>
            <person name="Held B.W."/>
            <person name="Riley R."/>
            <person name="Nagy L.G."/>
            <person name="Koehler G."/>
            <person name="Ransdell A.S."/>
            <person name="Younus H."/>
            <person name="Chow J."/>
            <person name="Chiniquy J."/>
            <person name="Lipzen A."/>
            <person name="Tritt A."/>
            <person name="Sun H."/>
            <person name="Haridas S."/>
            <person name="LaButti K."/>
            <person name="Ohm R.A."/>
            <person name="Kues U."/>
            <person name="Blanchette R.A."/>
            <person name="Grigoriev I.V."/>
            <person name="Minto R.E."/>
            <person name="Hibbett D.S."/>
        </authorList>
    </citation>
    <scope>NUCLEOTIDE SEQUENCE [LARGE SCALE GENOMIC DNA]</scope>
    <source>
        <strain evidence="7 8">FP15055 ss-10</strain>
    </source>
</reference>
<evidence type="ECO:0000256" key="5">
    <source>
        <dbReference type="PROSITE-ProRule" id="PRU00708"/>
    </source>
</evidence>
<keyword evidence="8" id="KW-1185">Reference proteome</keyword>
<dbReference type="InterPro" id="IPR002885">
    <property type="entry name" value="PPR_rpt"/>
</dbReference>
<evidence type="ECO:0000313" key="7">
    <source>
        <dbReference type="EMBL" id="KIY71456.1"/>
    </source>
</evidence>
<feature type="compositionally biased region" description="Basic and acidic residues" evidence="6">
    <location>
        <begin position="80"/>
        <end position="98"/>
    </location>
</feature>
<keyword evidence="2" id="KW-0677">Repeat</keyword>
<evidence type="ECO:0000256" key="3">
    <source>
        <dbReference type="ARBA" id="ARBA00044493"/>
    </source>
</evidence>
<organism evidence="7 8">
    <name type="scientific">Cylindrobasidium torrendii FP15055 ss-10</name>
    <dbReference type="NCBI Taxonomy" id="1314674"/>
    <lineage>
        <taxon>Eukaryota</taxon>
        <taxon>Fungi</taxon>
        <taxon>Dikarya</taxon>
        <taxon>Basidiomycota</taxon>
        <taxon>Agaricomycotina</taxon>
        <taxon>Agaricomycetes</taxon>
        <taxon>Agaricomycetidae</taxon>
        <taxon>Agaricales</taxon>
        <taxon>Marasmiineae</taxon>
        <taxon>Physalacriaceae</taxon>
        <taxon>Cylindrobasidium</taxon>
    </lineage>
</organism>
<comment type="similarity">
    <text evidence="1">Belongs to the CCM1 family.</text>
</comment>
<dbReference type="PANTHER" id="PTHR47447:SF17">
    <property type="entry name" value="OS12G0638900 PROTEIN"/>
    <property type="match status" value="1"/>
</dbReference>
<feature type="compositionally biased region" description="Basic and acidic residues" evidence="6">
    <location>
        <begin position="56"/>
        <end position="72"/>
    </location>
</feature>
<dbReference type="PROSITE" id="PS51375">
    <property type="entry name" value="PPR"/>
    <property type="match status" value="1"/>
</dbReference>
<evidence type="ECO:0000313" key="8">
    <source>
        <dbReference type="Proteomes" id="UP000054007"/>
    </source>
</evidence>
<dbReference type="Gene3D" id="1.25.40.10">
    <property type="entry name" value="Tetratricopeptide repeat domain"/>
    <property type="match status" value="2"/>
</dbReference>
<dbReference type="InterPro" id="IPR011990">
    <property type="entry name" value="TPR-like_helical_dom_sf"/>
</dbReference>
<comment type="function">
    <text evidence="3">Regulates mitochondrial small subunit maturation by controlling 15S rRNA 5'-end processing. Localizes to the 5' precursor of the 15S rRNA in a position that is subsequently occupied by mS47 in the mature yeast mtSSU. Uses structure and sequence-specific RNA recognition, binding to a single-stranded region of the precursor and specifically recognizing bases -6 to -1. The exchange of Ccm1 for mS47 is coupled to the irreversible removal of precursor rRNA that is accompanied by conformational changes of the mitoribosomal proteins uS5m and mS26. These conformational changes signal completion of 5'-end rRNA processing through protection of the mature 5'-end of the 15S rRNA and stabilization of mS47. The removal of the 5' precursor together with the dissociation of Ccm1 may be catalyzed by the 5'-3' exoribonuclease Pet127. Involved in the specific removal of group I introns in mitochondrial encoded transcripts.</text>
</comment>
<evidence type="ECO:0000256" key="4">
    <source>
        <dbReference type="ARBA" id="ARBA00044511"/>
    </source>
</evidence>
<sequence>MLSRSLHQTRSLLARESSIPQVLLQVRCLQQKARHEDSPRKQRRAAAFGGGAPEPSKVREGVPRDHTQDSKAKPYQRSNAVDRRRPRESGRESGHKQASENGVKKYRSKHYDPSVQKDPDLPKLEPRELSVRLTKLCDSKKLDAAIAMLKSSPRDAQNTAVWNTVIWECMKAHQYQTGYSLYVDMKRRGFSPSTRTFQTMLGGYARIEDWDQYSKQLKNVQSLYSAYLRHMESLFSEDAAHTEISSFPLALYIQILGDSGKYQDIFDLYYDLDAKGPLKPDHVVYTAMFKALSPLDIPYGLDAEATAKQNASSAKHLWMQMLKDSRKFKFPIDSHLVASALLALSKGRLADQEYALGIARDYLGLPRDLSSTASDSSTLVELTPQALASVLILCQNSKRYEDCIQVFEQVRKSRVAEAVIDRRHVDEVFRARGYLQPEPADAHYELSILEWMTSVEVPRSGRKHDDPLRPLMPTFVAALAACWRTADYTTAVRVFELMTGYHAHDFSDGVELKKPRFDDRTGGRNRPATGENMSLMLRTALKTGNRAHMRQTLRIVHFLGLEDVLYVPSDQPGQMTMSKKTIKRIIFQGDKLATAILETVDHLLRNSTHKDRPTEVDLARWRELKKMAGEFAQVAHKARLISIKEAAASKADRSPDA</sequence>
<feature type="region of interest" description="Disordered" evidence="6">
    <location>
        <begin position="31"/>
        <end position="126"/>
    </location>
</feature>
<evidence type="ECO:0000256" key="2">
    <source>
        <dbReference type="ARBA" id="ARBA00022737"/>
    </source>
</evidence>
<dbReference type="EMBL" id="KN880454">
    <property type="protein sequence ID" value="KIY71456.1"/>
    <property type="molecule type" value="Genomic_DNA"/>
</dbReference>
<name>A0A0D7BPD5_9AGAR</name>
<comment type="subunit">
    <text evidence="4">Binds to mitochondrial small subunit 15S rRNA.</text>
</comment>
<dbReference type="Pfam" id="PF13041">
    <property type="entry name" value="PPR_2"/>
    <property type="match status" value="1"/>
</dbReference>
<evidence type="ECO:0000256" key="6">
    <source>
        <dbReference type="SAM" id="MobiDB-lite"/>
    </source>
</evidence>
<dbReference type="STRING" id="1314674.A0A0D7BPD5"/>
<accession>A0A0D7BPD5</accession>
<feature type="repeat" description="PPR" evidence="5">
    <location>
        <begin position="158"/>
        <end position="192"/>
    </location>
</feature>
<dbReference type="Proteomes" id="UP000054007">
    <property type="component" value="Unassembled WGS sequence"/>
</dbReference>
<feature type="compositionally biased region" description="Basic and acidic residues" evidence="6">
    <location>
        <begin position="109"/>
        <end position="126"/>
    </location>
</feature>
<dbReference type="OrthoDB" id="185373at2759"/>
<dbReference type="PANTHER" id="PTHR47447">
    <property type="entry name" value="OS03G0856100 PROTEIN"/>
    <property type="match status" value="1"/>
</dbReference>